<keyword evidence="4" id="KW-1185">Reference proteome</keyword>
<evidence type="ECO:0000256" key="1">
    <source>
        <dbReference type="SAM" id="MobiDB-lite"/>
    </source>
</evidence>
<organism evidence="3 4">
    <name type="scientific">Paenibacillus apiarius</name>
    <dbReference type="NCBI Taxonomy" id="46240"/>
    <lineage>
        <taxon>Bacteria</taxon>
        <taxon>Bacillati</taxon>
        <taxon>Bacillota</taxon>
        <taxon>Bacilli</taxon>
        <taxon>Bacillales</taxon>
        <taxon>Paenibacillaceae</taxon>
        <taxon>Paenibacillus</taxon>
    </lineage>
</organism>
<accession>A0ABT4DNA1</accession>
<evidence type="ECO:0000256" key="2">
    <source>
        <dbReference type="SAM" id="Phobius"/>
    </source>
</evidence>
<comment type="caution">
    <text evidence="3">The sequence shown here is derived from an EMBL/GenBank/DDBJ whole genome shotgun (WGS) entry which is preliminary data.</text>
</comment>
<proteinExistence type="predicted"/>
<keyword evidence="2" id="KW-0812">Transmembrane</keyword>
<evidence type="ECO:0000313" key="3">
    <source>
        <dbReference type="EMBL" id="MCY9518841.1"/>
    </source>
</evidence>
<feature type="transmembrane region" description="Helical" evidence="2">
    <location>
        <begin position="121"/>
        <end position="139"/>
    </location>
</feature>
<dbReference type="EMBL" id="JAMDLW010000003">
    <property type="protein sequence ID" value="MCY9518841.1"/>
    <property type="molecule type" value="Genomic_DNA"/>
</dbReference>
<sequence>MQARDGTILQGIGGMMLFIQVLVILSLIINWSSFDGAYKIETVLLSVFAISVPGVLLFKAGENRKRKTDAIKAMRLQGIVVRRKAFSLGNVLRVFGGIFLFLFGIVVMVITLYWSTQKDKLELFLLFLVLIFTPGALMYRAGGKLNKKAAEQDALQQAAFMEFMHNPLLSDREEDGDWDDDERAEDRGQSARQAAAEAAASAPPSRLPKMITCSGCGAQNSVPPGTAVTCEYCGSTVSYL</sequence>
<gene>
    <name evidence="3" type="ORF">M5X09_04005</name>
</gene>
<evidence type="ECO:0000313" key="4">
    <source>
        <dbReference type="Proteomes" id="UP001207626"/>
    </source>
</evidence>
<feature type="region of interest" description="Disordered" evidence="1">
    <location>
        <begin position="172"/>
        <end position="203"/>
    </location>
</feature>
<dbReference type="Proteomes" id="UP001207626">
    <property type="component" value="Unassembled WGS sequence"/>
</dbReference>
<protein>
    <recommendedName>
        <fullName evidence="5">Zinc ribbon domain-containing protein</fullName>
    </recommendedName>
</protein>
<feature type="transmembrane region" description="Helical" evidence="2">
    <location>
        <begin position="91"/>
        <end position="115"/>
    </location>
</feature>
<feature type="compositionally biased region" description="Low complexity" evidence="1">
    <location>
        <begin position="190"/>
        <end position="203"/>
    </location>
</feature>
<name>A0ABT4DNA1_9BACL</name>
<feature type="compositionally biased region" description="Acidic residues" evidence="1">
    <location>
        <begin position="172"/>
        <end position="183"/>
    </location>
</feature>
<feature type="transmembrane region" description="Helical" evidence="2">
    <location>
        <begin position="37"/>
        <end position="58"/>
    </location>
</feature>
<reference evidence="3 4" key="1">
    <citation type="submission" date="2022-05" db="EMBL/GenBank/DDBJ databases">
        <title>Genome Sequencing of Bee-Associated Microbes.</title>
        <authorList>
            <person name="Dunlap C."/>
        </authorList>
    </citation>
    <scope>NUCLEOTIDE SEQUENCE [LARGE SCALE GENOMIC DNA]</scope>
    <source>
        <strain evidence="3 4">NRRL NRS-1438</strain>
    </source>
</reference>
<dbReference type="RefSeq" id="WP_087433825.1">
    <property type="nucleotide sequence ID" value="NZ_JAMDLV010000033.1"/>
</dbReference>
<evidence type="ECO:0008006" key="5">
    <source>
        <dbReference type="Google" id="ProtNLM"/>
    </source>
</evidence>
<feature type="transmembrane region" description="Helical" evidence="2">
    <location>
        <begin position="12"/>
        <end position="31"/>
    </location>
</feature>
<keyword evidence="2" id="KW-1133">Transmembrane helix</keyword>
<keyword evidence="2" id="KW-0472">Membrane</keyword>